<evidence type="ECO:0008006" key="3">
    <source>
        <dbReference type="Google" id="ProtNLM"/>
    </source>
</evidence>
<dbReference type="PANTHER" id="PTHR16276">
    <property type="entry name" value="PENTATRICOPEPTIDE REPEAT DOMAIN-CONTAINING PROTEIN 3"/>
    <property type="match status" value="1"/>
</dbReference>
<keyword evidence="2" id="KW-1185">Reference proteome</keyword>
<accession>A0A0C2CW70</accession>
<dbReference type="GO" id="GO:0032543">
    <property type="term" value="P:mitochondrial translation"/>
    <property type="evidence" value="ECO:0007669"/>
    <property type="project" value="InterPro"/>
</dbReference>
<dbReference type="GO" id="GO:0005739">
    <property type="term" value="C:mitochondrion"/>
    <property type="evidence" value="ECO:0007669"/>
    <property type="project" value="InterPro"/>
</dbReference>
<reference evidence="1 2" key="1">
    <citation type="submission" date="2013-12" db="EMBL/GenBank/DDBJ databases">
        <title>Draft genome of the parsitic nematode Ancylostoma duodenale.</title>
        <authorList>
            <person name="Mitreva M."/>
        </authorList>
    </citation>
    <scope>NUCLEOTIDE SEQUENCE [LARGE SCALE GENOMIC DNA]</scope>
    <source>
        <strain evidence="1 2">Zhejiang</strain>
    </source>
</reference>
<gene>
    <name evidence="1" type="ORF">ANCDUO_15738</name>
</gene>
<proteinExistence type="predicted"/>
<dbReference type="EMBL" id="KN739692">
    <property type="protein sequence ID" value="KIH54117.1"/>
    <property type="molecule type" value="Genomic_DNA"/>
</dbReference>
<protein>
    <recommendedName>
        <fullName evidence="3">Pentatricopeptide repeat domain protein</fullName>
    </recommendedName>
</protein>
<dbReference type="OrthoDB" id="185373at2759"/>
<evidence type="ECO:0000313" key="1">
    <source>
        <dbReference type="EMBL" id="KIH54117.1"/>
    </source>
</evidence>
<dbReference type="PANTHER" id="PTHR16276:SF1">
    <property type="entry name" value="SMALL RIBOSOMAL SUBUNIT PROTEIN MS39"/>
    <property type="match status" value="1"/>
</dbReference>
<dbReference type="GO" id="GO:0043024">
    <property type="term" value="F:ribosomal small subunit binding"/>
    <property type="evidence" value="ECO:0007669"/>
    <property type="project" value="InterPro"/>
</dbReference>
<organism evidence="1 2">
    <name type="scientific">Ancylostoma duodenale</name>
    <dbReference type="NCBI Taxonomy" id="51022"/>
    <lineage>
        <taxon>Eukaryota</taxon>
        <taxon>Metazoa</taxon>
        <taxon>Ecdysozoa</taxon>
        <taxon>Nematoda</taxon>
        <taxon>Chromadorea</taxon>
        <taxon>Rhabditida</taxon>
        <taxon>Rhabditina</taxon>
        <taxon>Rhabditomorpha</taxon>
        <taxon>Strongyloidea</taxon>
        <taxon>Ancylostomatidae</taxon>
        <taxon>Ancylostomatinae</taxon>
        <taxon>Ancylostoma</taxon>
    </lineage>
</organism>
<dbReference type="InterPro" id="IPR037387">
    <property type="entry name" value="PTCD3"/>
</dbReference>
<dbReference type="Gene3D" id="1.25.40.10">
    <property type="entry name" value="Tetratricopeptide repeat domain"/>
    <property type="match status" value="1"/>
</dbReference>
<dbReference type="AlphaFoldDB" id="A0A0C2CW70"/>
<dbReference type="Proteomes" id="UP000054047">
    <property type="component" value="Unassembled WGS sequence"/>
</dbReference>
<name>A0A0C2CW70_9BILA</name>
<dbReference type="GO" id="GO:0019843">
    <property type="term" value="F:rRNA binding"/>
    <property type="evidence" value="ECO:0007669"/>
    <property type="project" value="InterPro"/>
</dbReference>
<dbReference type="InterPro" id="IPR011990">
    <property type="entry name" value="TPR-like_helical_dom_sf"/>
</dbReference>
<evidence type="ECO:0000313" key="2">
    <source>
        <dbReference type="Proteomes" id="UP000054047"/>
    </source>
</evidence>
<feature type="non-terminal residue" evidence="1">
    <location>
        <position position="507"/>
    </location>
</feature>
<sequence>MELFHLVTYYNGKNVPFCEWEEWHGMRAFGENDPNTWTQELSSTSTPCQEAYNALISVSSWKDAQSLMKDMAKKKVKPTERTWNSLLNAATKLDNLSERLPAFEKVIGEMVAVGAVPSLESYQIILNSISHSLPSSDAKDAEKKRDSALTVAISWLSEMLSDLEQRSSLDVLSSKDHLFFLDAMGVVHQAGNLDVAERLIKLYEGSTNHVKMPALTSEGIFYNRYLLLFLERTASMEEVEKKYKELVPRLQSPRWSLLVRLIEDGVCARQMVDVRIGQIFRDLLIDTHYQALSVEHREEYANLIRRLVDIWIEFSRFTEERQRRMQLKLSPSMIAECALLLNRIGDSQKAYELLEMLLDPEASEGDEATVLNAGYPRHSAMFELFEDALREHDPYKAATCLEILSSSMPRNKLEPLVQRIQDSCMEFKRRNRMEQIQDHQLMHRMSTIFPKNDKKSTDVCRSPANVNEIAPTEENLLSMIEKREVEDAAMLYERMRAENVEVSQKTQ</sequence>